<dbReference type="AlphaFoldDB" id="A0A7X0LWB2"/>
<dbReference type="RefSeq" id="WP_184527475.1">
    <property type="nucleotide sequence ID" value="NZ_JACHGK010000011.1"/>
</dbReference>
<dbReference type="EMBL" id="JACHGK010000011">
    <property type="protein sequence ID" value="MBB6446455.1"/>
    <property type="molecule type" value="Genomic_DNA"/>
</dbReference>
<dbReference type="Pfam" id="PF06854">
    <property type="entry name" value="Phage_Gp15"/>
    <property type="match status" value="1"/>
</dbReference>
<protein>
    <recommendedName>
        <fullName evidence="3">Bacteriophage Gp15 protein</fullName>
    </recommendedName>
</protein>
<evidence type="ECO:0000313" key="2">
    <source>
        <dbReference type="Proteomes" id="UP000531594"/>
    </source>
</evidence>
<accession>A0A7X0LWB2</accession>
<sequence>MSFLLTDTFNDSFKYEGNTVHLNLSFDNVLRIFDLFNDELFNAHEKIEIALQMLIPDYDPIRCVNIREKNALLLFIFREYLDMDLEEKSEQENKKIFDFNQDAGMIYASFLHCYHMDLFEQHGKLHWKKFLQLFQHMDDKAKIKEVMGIRKMPIPKMGKGNEEYRKQIAEMKRIYSLEQPENEERAQEKINKTFDSLANTFKKGR</sequence>
<organism evidence="1 2">
    <name type="scientific">Bacillus benzoevorans</name>
    <dbReference type="NCBI Taxonomy" id="1456"/>
    <lineage>
        <taxon>Bacteria</taxon>
        <taxon>Bacillati</taxon>
        <taxon>Bacillota</taxon>
        <taxon>Bacilli</taxon>
        <taxon>Bacillales</taxon>
        <taxon>Bacillaceae</taxon>
        <taxon>Bacillus</taxon>
    </lineage>
</organism>
<keyword evidence="2" id="KW-1185">Reference proteome</keyword>
<proteinExistence type="predicted"/>
<evidence type="ECO:0000313" key="1">
    <source>
        <dbReference type="EMBL" id="MBB6446455.1"/>
    </source>
</evidence>
<dbReference type="Proteomes" id="UP000531594">
    <property type="component" value="Unassembled WGS sequence"/>
</dbReference>
<evidence type="ECO:0008006" key="3">
    <source>
        <dbReference type="Google" id="ProtNLM"/>
    </source>
</evidence>
<name>A0A7X0LWB2_9BACI</name>
<comment type="caution">
    <text evidence="1">The sequence shown here is derived from an EMBL/GenBank/DDBJ whole genome shotgun (WGS) entry which is preliminary data.</text>
</comment>
<reference evidence="1 2" key="1">
    <citation type="submission" date="2020-08" db="EMBL/GenBank/DDBJ databases">
        <title>Genomic Encyclopedia of Type Strains, Phase IV (KMG-IV): sequencing the most valuable type-strain genomes for metagenomic binning, comparative biology and taxonomic classification.</title>
        <authorList>
            <person name="Goeker M."/>
        </authorList>
    </citation>
    <scope>NUCLEOTIDE SEQUENCE [LARGE SCALE GENOMIC DNA]</scope>
    <source>
        <strain evidence="1 2">DSM 5391</strain>
    </source>
</reference>
<dbReference type="InterPro" id="IPR009660">
    <property type="entry name" value="Phage_A500_Gp15"/>
</dbReference>
<gene>
    <name evidence="1" type="ORF">HNR53_003114</name>
</gene>